<evidence type="ECO:0000256" key="1">
    <source>
        <dbReference type="SAM" id="MobiDB-lite"/>
    </source>
</evidence>
<organism evidence="2">
    <name type="scientific">Human papillomavirus</name>
    <dbReference type="NCBI Taxonomy" id="10566"/>
    <lineage>
        <taxon>Viruses</taxon>
        <taxon>Monodnaviria</taxon>
        <taxon>Shotokuvirae</taxon>
        <taxon>Cossaviricota</taxon>
        <taxon>Papovaviricetes</taxon>
        <taxon>Zurhausenvirales</taxon>
        <taxon>Papillomaviridae</taxon>
    </lineage>
</organism>
<accession>A0A385PK49</accession>
<protein>
    <submittedName>
        <fullName evidence="2">E4 protein</fullName>
    </submittedName>
</protein>
<name>A0A385PK49_9PAPI</name>
<dbReference type="EMBL" id="MH777253">
    <property type="protein sequence ID" value="AYA93998.1"/>
    <property type="molecule type" value="Genomic_DNA"/>
</dbReference>
<feature type="compositionally biased region" description="Pro residues" evidence="1">
    <location>
        <begin position="136"/>
        <end position="147"/>
    </location>
</feature>
<evidence type="ECO:0000313" key="2">
    <source>
        <dbReference type="EMBL" id="AYA93998.1"/>
    </source>
</evidence>
<feature type="region of interest" description="Disordered" evidence="1">
    <location>
        <begin position="59"/>
        <end position="179"/>
    </location>
</feature>
<sequence length="217" mass="24001">MWTIMELITWKKLLKHIILNFKLTQLDIAELESGKCMLTRTLCLPLLLVLRHQLETGPYRTPPSTPFPTSQQRNSHPPPTPQNGHHPGQRADGTGAKYPVLSAPPAGRDKKSRGDQGPDHRGDNSRPGEGSDGGEPDPPQGTPPTPPTVGEGEVEGHPQGPNRAPTQEPNPDPDPDREALLPQVALMLQMWENHYNQLVENILGALKDYWQKLMTPQ</sequence>
<proteinExistence type="predicted"/>
<feature type="compositionally biased region" description="Basic and acidic residues" evidence="1">
    <location>
        <begin position="107"/>
        <end position="126"/>
    </location>
</feature>
<reference evidence="2" key="1">
    <citation type="journal article" date="2018" name="Nat. Med.">
        <title>Expanded skin virome in DOCK8-deficient patients.</title>
        <authorList>
            <consortium name="NISC Comparative Sequencing Program"/>
            <person name="Tirosh O."/>
            <person name="Conlan S."/>
            <person name="Deming C."/>
            <person name="Lee-Lin S.Q."/>
            <person name="Huang X."/>
            <person name="Su H.C."/>
            <person name="Freeman A.F."/>
            <person name="Segre J.A."/>
            <person name="Kong H.H."/>
        </authorList>
    </citation>
    <scope>NUCLEOTIDE SEQUENCE</scope>
    <source>
        <strain evidence="2">HPV-mSK_111</strain>
    </source>
</reference>